<sequence>MRKLRNFLLVALSIIPALVVYDYLAQAIPFLPKLSTPGFFVPISFVSIALIVLLGLWLRDK</sequence>
<comment type="caution">
    <text evidence="2">The sequence shown here is derived from an EMBL/GenBank/DDBJ whole genome shotgun (WGS) entry which is preliminary data.</text>
</comment>
<evidence type="ECO:0000256" key="1">
    <source>
        <dbReference type="SAM" id="Phobius"/>
    </source>
</evidence>
<protein>
    <submittedName>
        <fullName evidence="2">Uncharacterized protein</fullName>
    </submittedName>
</protein>
<keyword evidence="1" id="KW-0472">Membrane</keyword>
<name>A0A919YPU7_9BACL</name>
<organism evidence="2 3">
    <name type="scientific">Paenibacillus montaniterrae</name>
    <dbReference type="NCBI Taxonomy" id="429341"/>
    <lineage>
        <taxon>Bacteria</taxon>
        <taxon>Bacillati</taxon>
        <taxon>Bacillota</taxon>
        <taxon>Bacilli</taxon>
        <taxon>Bacillales</taxon>
        <taxon>Paenibacillaceae</taxon>
        <taxon>Paenibacillus</taxon>
    </lineage>
</organism>
<feature type="transmembrane region" description="Helical" evidence="1">
    <location>
        <begin position="37"/>
        <end position="58"/>
    </location>
</feature>
<evidence type="ECO:0000313" key="3">
    <source>
        <dbReference type="Proteomes" id="UP000683139"/>
    </source>
</evidence>
<keyword evidence="1" id="KW-0812">Transmembrane</keyword>
<dbReference type="AlphaFoldDB" id="A0A919YPU7"/>
<proteinExistence type="predicted"/>
<dbReference type="Proteomes" id="UP000683139">
    <property type="component" value="Unassembled WGS sequence"/>
</dbReference>
<dbReference type="EMBL" id="BOSE01000005">
    <property type="protein sequence ID" value="GIP17460.1"/>
    <property type="molecule type" value="Genomic_DNA"/>
</dbReference>
<evidence type="ECO:0000313" key="2">
    <source>
        <dbReference type="EMBL" id="GIP17460.1"/>
    </source>
</evidence>
<reference evidence="2" key="1">
    <citation type="submission" date="2021-03" db="EMBL/GenBank/DDBJ databases">
        <title>Antimicrobial resistance genes in bacteria isolated from Japanese honey, and their potential for conferring macrolide and lincosamide resistance in the American foulbrood pathogen Paenibacillus larvae.</title>
        <authorList>
            <person name="Okamoto M."/>
            <person name="Kumagai M."/>
            <person name="Kanamori H."/>
            <person name="Takamatsu D."/>
        </authorList>
    </citation>
    <scope>NUCLEOTIDE SEQUENCE</scope>
    <source>
        <strain evidence="2">J40TS1</strain>
    </source>
</reference>
<keyword evidence="3" id="KW-1185">Reference proteome</keyword>
<dbReference type="RefSeq" id="WP_213516790.1">
    <property type="nucleotide sequence ID" value="NZ_BOSE01000005.1"/>
</dbReference>
<gene>
    <name evidence="2" type="ORF">J40TS1_31020</name>
</gene>
<accession>A0A919YPU7</accession>
<keyword evidence="1" id="KW-1133">Transmembrane helix</keyword>